<evidence type="ECO:0000256" key="6">
    <source>
        <dbReference type="ARBA" id="ARBA00023316"/>
    </source>
</evidence>
<accession>A0AAI9K506</accession>
<evidence type="ECO:0000256" key="5">
    <source>
        <dbReference type="ARBA" id="ARBA00022984"/>
    </source>
</evidence>
<dbReference type="InterPro" id="IPR005490">
    <property type="entry name" value="LD_TPept_cat_dom"/>
</dbReference>
<dbReference type="Proteomes" id="UP000660047">
    <property type="component" value="Unassembled WGS sequence"/>
</dbReference>
<dbReference type="EMBL" id="BLYL01000006">
    <property type="protein sequence ID" value="GFO94266.1"/>
    <property type="molecule type" value="Genomic_DNA"/>
</dbReference>
<evidence type="ECO:0000259" key="10">
    <source>
        <dbReference type="PROSITE" id="PS52029"/>
    </source>
</evidence>
<feature type="domain" description="L,D-TPase catalytic" evidence="10">
    <location>
        <begin position="305"/>
        <end position="429"/>
    </location>
</feature>
<evidence type="ECO:0000256" key="1">
    <source>
        <dbReference type="ARBA" id="ARBA00004752"/>
    </source>
</evidence>
<keyword evidence="6 8" id="KW-0961">Cell wall biogenesis/degradation</keyword>
<keyword evidence="3" id="KW-0677">Repeat</keyword>
<dbReference type="PROSITE" id="PS51170">
    <property type="entry name" value="CW"/>
    <property type="match status" value="2"/>
</dbReference>
<dbReference type="Pfam" id="PF19127">
    <property type="entry name" value="Choline_bind_3"/>
    <property type="match status" value="1"/>
</dbReference>
<dbReference type="GO" id="GO:0018104">
    <property type="term" value="P:peptidoglycan-protein cross-linking"/>
    <property type="evidence" value="ECO:0007669"/>
    <property type="project" value="TreeGrafter"/>
</dbReference>
<feature type="repeat" description="Cell wall-binding" evidence="7">
    <location>
        <begin position="126"/>
        <end position="145"/>
    </location>
</feature>
<dbReference type="Gene3D" id="2.10.270.10">
    <property type="entry name" value="Cholin Binding"/>
    <property type="match status" value="3"/>
</dbReference>
<sequence length="473" mass="53405">MVKFRKIAFLTMAAVLLSTCATGISNLSESRVGGQYTVYAAEAQADVGESVATLTDATATVKNKKGWYTKNGKTYYYDENGKALKSKFLTYKGDKYYFNRYGRMVRGLNKIQNNYYYFRTNGKALVNTWKKIKGKKYYFGSDGKAYKGAHKVKNSKYYYNFSSNGYLAEGVRKINGVTYRFGSNGKPYTGWYTTKLGNRQYYSASGVAYKGPKKVNGKLYLFDKNGALVKGRGWKYYNGRRYFVSVKGTLLTGYRYVDGAYYYFSKSGAMYRSKWAYANGYKFYFNRGGKRLTDVDKILGKQDSYEIKVNKTTNVVTVYAKDGNKGYIIPVKAFVCSGGDTTPLGTFCTPAKGRWWTLMGPCYGQWDTLITGDILFHSVYYGEEDPTTLSVSAYNMLGTTCSHGCIRLKAGDAKWIYDNCDLGTKVTIFESNKSGPFPKPTSVQLDYSHTWDPTDPTMAYKCRENGCHKGIAW</sequence>
<evidence type="ECO:0000256" key="4">
    <source>
        <dbReference type="ARBA" id="ARBA00022960"/>
    </source>
</evidence>
<proteinExistence type="predicted"/>
<dbReference type="InterPro" id="IPR038063">
    <property type="entry name" value="Transpep_catalytic_dom"/>
</dbReference>
<dbReference type="SUPFAM" id="SSF141523">
    <property type="entry name" value="L,D-transpeptidase catalytic domain-like"/>
    <property type="match status" value="1"/>
</dbReference>
<dbReference type="SUPFAM" id="SSF69360">
    <property type="entry name" value="Cell wall binding repeat"/>
    <property type="match status" value="2"/>
</dbReference>
<evidence type="ECO:0000313" key="11">
    <source>
        <dbReference type="EMBL" id="GFO94266.1"/>
    </source>
</evidence>
<dbReference type="GO" id="GO:0005576">
    <property type="term" value="C:extracellular region"/>
    <property type="evidence" value="ECO:0007669"/>
    <property type="project" value="TreeGrafter"/>
</dbReference>
<name>A0AAI9K506_9FIRM</name>
<evidence type="ECO:0000256" key="9">
    <source>
        <dbReference type="SAM" id="SignalP"/>
    </source>
</evidence>
<keyword evidence="5 8" id="KW-0573">Peptidoglycan synthesis</keyword>
<dbReference type="GO" id="GO:0008360">
    <property type="term" value="P:regulation of cell shape"/>
    <property type="evidence" value="ECO:0007669"/>
    <property type="project" value="UniProtKB-UniRule"/>
</dbReference>
<dbReference type="PANTHER" id="PTHR30582">
    <property type="entry name" value="L,D-TRANSPEPTIDASE"/>
    <property type="match status" value="1"/>
</dbReference>
<dbReference type="InterPro" id="IPR018337">
    <property type="entry name" value="Cell_wall/Cho-bd_repeat"/>
</dbReference>
<evidence type="ECO:0000256" key="8">
    <source>
        <dbReference type="PROSITE-ProRule" id="PRU01373"/>
    </source>
</evidence>
<evidence type="ECO:0000313" key="12">
    <source>
        <dbReference type="Proteomes" id="UP000660047"/>
    </source>
</evidence>
<dbReference type="AlphaFoldDB" id="A0AAI9K506"/>
<dbReference type="InterPro" id="IPR050979">
    <property type="entry name" value="LD-transpeptidase"/>
</dbReference>
<dbReference type="GO" id="GO:0071555">
    <property type="term" value="P:cell wall organization"/>
    <property type="evidence" value="ECO:0007669"/>
    <property type="project" value="UniProtKB-UniRule"/>
</dbReference>
<comment type="pathway">
    <text evidence="1 8">Cell wall biogenesis; peptidoglycan biosynthesis.</text>
</comment>
<feature type="signal peptide" evidence="9">
    <location>
        <begin position="1"/>
        <end position="23"/>
    </location>
</feature>
<dbReference type="GO" id="GO:0071972">
    <property type="term" value="F:peptidoglycan L,D-transpeptidase activity"/>
    <property type="evidence" value="ECO:0007669"/>
    <property type="project" value="TreeGrafter"/>
</dbReference>
<evidence type="ECO:0000256" key="3">
    <source>
        <dbReference type="ARBA" id="ARBA00022737"/>
    </source>
</evidence>
<dbReference type="Pfam" id="PF01473">
    <property type="entry name" value="Choline_bind_1"/>
    <property type="match status" value="3"/>
</dbReference>
<keyword evidence="2" id="KW-0808">Transferase</keyword>
<comment type="caution">
    <text evidence="11">The sequence shown here is derived from an EMBL/GenBank/DDBJ whole genome shotgun (WGS) entry which is preliminary data.</text>
</comment>
<dbReference type="Pfam" id="PF03734">
    <property type="entry name" value="YkuD"/>
    <property type="match status" value="1"/>
</dbReference>
<reference evidence="11" key="1">
    <citation type="submission" date="2020-06" db="EMBL/GenBank/DDBJ databases">
        <title>Characterization of fructooligosaccharide metabolism and fructooligosaccharide-degrading enzymes in human commensal butyrate producers.</title>
        <authorList>
            <person name="Tanno H."/>
            <person name="Fujii T."/>
            <person name="Hirano K."/>
            <person name="Maeno S."/>
            <person name="Tonozuka T."/>
            <person name="Sakamoto M."/>
            <person name="Ohkuma M."/>
            <person name="Tochio T."/>
            <person name="Endo A."/>
        </authorList>
    </citation>
    <scope>NUCLEOTIDE SEQUENCE</scope>
    <source>
        <strain evidence="11">JCM 31265</strain>
    </source>
</reference>
<dbReference type="GO" id="GO:0016740">
    <property type="term" value="F:transferase activity"/>
    <property type="evidence" value="ECO:0007669"/>
    <property type="project" value="UniProtKB-KW"/>
</dbReference>
<dbReference type="Gene3D" id="2.40.440.10">
    <property type="entry name" value="L,D-transpeptidase catalytic domain-like"/>
    <property type="match status" value="1"/>
</dbReference>
<dbReference type="PROSITE" id="PS52029">
    <property type="entry name" value="LD_TPASE"/>
    <property type="match status" value="1"/>
</dbReference>
<evidence type="ECO:0000256" key="2">
    <source>
        <dbReference type="ARBA" id="ARBA00022679"/>
    </source>
</evidence>
<dbReference type="CDD" id="cd16913">
    <property type="entry name" value="YkuD_like"/>
    <property type="match status" value="1"/>
</dbReference>
<feature type="active site" description="Proton donor/acceptor" evidence="8">
    <location>
        <position position="377"/>
    </location>
</feature>
<dbReference type="RefSeq" id="WP_055222366.1">
    <property type="nucleotide sequence ID" value="NZ_BLYL01000006.1"/>
</dbReference>
<organism evidence="11 12">
    <name type="scientific">Coprococcus eutactus</name>
    <dbReference type="NCBI Taxonomy" id="33043"/>
    <lineage>
        <taxon>Bacteria</taxon>
        <taxon>Bacillati</taxon>
        <taxon>Bacillota</taxon>
        <taxon>Clostridia</taxon>
        <taxon>Lachnospirales</taxon>
        <taxon>Lachnospiraceae</taxon>
        <taxon>Coprococcus</taxon>
    </lineage>
</organism>
<keyword evidence="9" id="KW-0732">Signal</keyword>
<feature type="chain" id="PRO_5042536087" description="L,D-TPase catalytic domain-containing protein" evidence="9">
    <location>
        <begin position="24"/>
        <end position="473"/>
    </location>
</feature>
<evidence type="ECO:0000256" key="7">
    <source>
        <dbReference type="PROSITE-ProRule" id="PRU00591"/>
    </source>
</evidence>
<keyword evidence="4 8" id="KW-0133">Cell shape</keyword>
<dbReference type="PANTHER" id="PTHR30582:SF2">
    <property type="entry name" value="L,D-TRANSPEPTIDASE YCIB-RELATED"/>
    <property type="match status" value="1"/>
</dbReference>
<gene>
    <name evidence="11" type="ORF">COEU31_13120</name>
</gene>
<protein>
    <recommendedName>
        <fullName evidence="10">L,D-TPase catalytic domain-containing protein</fullName>
    </recommendedName>
</protein>
<feature type="repeat" description="Cell wall-binding" evidence="7">
    <location>
        <begin position="64"/>
        <end position="83"/>
    </location>
</feature>
<feature type="active site" description="Nucleophile" evidence="8">
    <location>
        <position position="405"/>
    </location>
</feature>